<accession>A0A8H7AFW6</accession>
<comment type="caution">
    <text evidence="1">The sequence shown here is derived from an EMBL/GenBank/DDBJ whole genome shotgun (WGS) entry which is preliminary data.</text>
</comment>
<organism evidence="1 2">
    <name type="scientific">Endocarpon pusillum</name>
    <dbReference type="NCBI Taxonomy" id="364733"/>
    <lineage>
        <taxon>Eukaryota</taxon>
        <taxon>Fungi</taxon>
        <taxon>Dikarya</taxon>
        <taxon>Ascomycota</taxon>
        <taxon>Pezizomycotina</taxon>
        <taxon>Eurotiomycetes</taxon>
        <taxon>Chaetothyriomycetidae</taxon>
        <taxon>Verrucariales</taxon>
        <taxon>Verrucariaceae</taxon>
        <taxon>Endocarpon</taxon>
    </lineage>
</organism>
<protein>
    <submittedName>
        <fullName evidence="1">Uncharacterized protein</fullName>
    </submittedName>
</protein>
<dbReference type="Proteomes" id="UP000606974">
    <property type="component" value="Unassembled WGS sequence"/>
</dbReference>
<evidence type="ECO:0000313" key="1">
    <source>
        <dbReference type="EMBL" id="KAF7507137.1"/>
    </source>
</evidence>
<proteinExistence type="predicted"/>
<dbReference type="EMBL" id="JAACFV010000074">
    <property type="protein sequence ID" value="KAF7507137.1"/>
    <property type="molecule type" value="Genomic_DNA"/>
</dbReference>
<name>A0A8H7AFW6_9EURO</name>
<reference evidence="1" key="1">
    <citation type="submission" date="2020-02" db="EMBL/GenBank/DDBJ databases">
        <authorList>
            <person name="Palmer J.M."/>
        </authorList>
    </citation>
    <scope>NUCLEOTIDE SEQUENCE</scope>
    <source>
        <strain evidence="1">EPUS1.4</strain>
        <tissue evidence="1">Thallus</tissue>
    </source>
</reference>
<sequence length="57" mass="6478">MGHDDGGHVYSPSEGGDLNTEADWEMIIHSSRQISQMREISVILFAIPFEKPHKRLN</sequence>
<keyword evidence="2" id="KW-1185">Reference proteome</keyword>
<dbReference type="AlphaFoldDB" id="A0A8H7AFW6"/>
<gene>
    <name evidence="1" type="ORF">GJ744_010950</name>
</gene>
<evidence type="ECO:0000313" key="2">
    <source>
        <dbReference type="Proteomes" id="UP000606974"/>
    </source>
</evidence>